<dbReference type="HOGENOM" id="CLU_1523898_0_0_6"/>
<dbReference type="EMBL" id="CP000094">
    <property type="protein sequence ID" value="ABA75230.1"/>
    <property type="molecule type" value="Genomic_DNA"/>
</dbReference>
<evidence type="ECO:0000313" key="2">
    <source>
        <dbReference type="Proteomes" id="UP000002704"/>
    </source>
</evidence>
<dbReference type="Proteomes" id="UP000002704">
    <property type="component" value="Chromosome"/>
</dbReference>
<reference evidence="1 2" key="1">
    <citation type="journal article" date="2009" name="Genome Biol.">
        <title>Genomic and genetic analyses of diversity and plant interactions of Pseudomonas fluorescens.</title>
        <authorList>
            <person name="Silby M.W."/>
            <person name="Cerdeno-Tarraga A.M."/>
            <person name="Vernikos G.S."/>
            <person name="Giddens S.R."/>
            <person name="Jackson R.W."/>
            <person name="Preston G.M."/>
            <person name="Zhang X.X."/>
            <person name="Moon C.D."/>
            <person name="Gehrig S.M."/>
            <person name="Godfrey S.A."/>
            <person name="Knight C.G."/>
            <person name="Malone J.G."/>
            <person name="Robinson Z."/>
            <person name="Spiers A.J."/>
            <person name="Harris S."/>
            <person name="Challis G.L."/>
            <person name="Yaxley A.M."/>
            <person name="Harris D."/>
            <person name="Seeger K."/>
            <person name="Murphy L."/>
            <person name="Rutter S."/>
            <person name="Squares R."/>
            <person name="Quail M.A."/>
            <person name="Saunders E."/>
            <person name="Mavromatis K."/>
            <person name="Brettin T.S."/>
            <person name="Bentley S.D."/>
            <person name="Hothersall J."/>
            <person name="Stephens E."/>
            <person name="Thomas C.M."/>
            <person name="Parkhill J."/>
            <person name="Levy S.B."/>
            <person name="Rainey P.B."/>
            <person name="Thomson N.R."/>
        </authorList>
    </citation>
    <scope>NUCLEOTIDE SEQUENCE [LARGE SCALE GENOMIC DNA]</scope>
    <source>
        <strain evidence="1 2">Pf0-1</strain>
    </source>
</reference>
<dbReference type="RefSeq" id="WP_011334856.1">
    <property type="nucleotide sequence ID" value="NC_007492.2"/>
</dbReference>
<proteinExistence type="predicted"/>
<gene>
    <name evidence="1" type="ordered locus">Pfl01_3492</name>
</gene>
<dbReference type="AlphaFoldDB" id="Q3KAH4"/>
<protein>
    <submittedName>
        <fullName evidence="1">Uncharacterized protein</fullName>
    </submittedName>
</protein>
<organism evidence="1 2">
    <name type="scientific">Pseudomonas fluorescens (strain Pf0-1)</name>
    <dbReference type="NCBI Taxonomy" id="205922"/>
    <lineage>
        <taxon>Bacteria</taxon>
        <taxon>Pseudomonadati</taxon>
        <taxon>Pseudomonadota</taxon>
        <taxon>Gammaproteobacteria</taxon>
        <taxon>Pseudomonadales</taxon>
        <taxon>Pseudomonadaceae</taxon>
        <taxon>Pseudomonas</taxon>
    </lineage>
</organism>
<dbReference type="KEGG" id="pfo:Pfl01_3492"/>
<evidence type="ECO:0000313" key="1">
    <source>
        <dbReference type="EMBL" id="ABA75230.1"/>
    </source>
</evidence>
<name>Q3KAH4_PSEPF</name>
<sequence length="178" mass="20161">MTLTIRKHDKQELQAYIDAELACYAIRLDGVDIDTSAQPDTLGNFPRKHFLGAIEQIVGRNLFFAMSILQERLEQGYKIFLSHTCTPDITHTGAGVLYVTKPEALQDKDKAKIITEVTATYEADIDAHNDKVFEQERAAMLIEEEEARKAVLAEEARKVEADIEKRVQQRLRGMRGAK</sequence>
<accession>Q3KAH4</accession>